<gene>
    <name evidence="4" type="ORF">IW245_007029</name>
</gene>
<sequence>MTEFHILADDSVWRAGWEQRVEARHLEVGLSEESWDSRLPRLRAYRDRGEEHAVAAVQDGGTRVGYVAVALDNAQTRIDDIWIEPDHREHGHGRAARDWAEAWGRERGAHRVFLQALEPTPVFDDYPLRAQTMVKVLGAAPDLPAGVLGRPMSAAEYPTWLENDIIGYMADIVDSGSMEPEAARRKADEDFANLLPQGLDSPDNTLWTVEAGGEGVAFLWLKHHTSPGQSFVYSVSTSPAHRGKGYGRAAMILGERATLDAGDQALLLNVFGHNRVAINLYDSLGYAVLDQSRSTDGTSSTS</sequence>
<dbReference type="InterPro" id="IPR016181">
    <property type="entry name" value="Acyl_CoA_acyltransferase"/>
</dbReference>
<reference evidence="4" key="1">
    <citation type="submission" date="2020-11" db="EMBL/GenBank/DDBJ databases">
        <title>Sequencing the genomes of 1000 actinobacteria strains.</title>
        <authorList>
            <person name="Klenk H.-P."/>
        </authorList>
    </citation>
    <scope>NUCLEOTIDE SEQUENCE</scope>
    <source>
        <strain evidence="4">DSM 45356</strain>
    </source>
</reference>
<dbReference type="Gene3D" id="3.40.630.30">
    <property type="match status" value="2"/>
</dbReference>
<accession>A0A8J7KJX7</accession>
<protein>
    <submittedName>
        <fullName evidence="4">Ribosomal protein S18 acetylase RimI-like enzyme</fullName>
    </submittedName>
</protein>
<dbReference type="CDD" id="cd04301">
    <property type="entry name" value="NAT_SF"/>
    <property type="match status" value="2"/>
</dbReference>
<feature type="domain" description="N-acetyltransferase" evidence="3">
    <location>
        <begin position="10"/>
        <end position="162"/>
    </location>
</feature>
<dbReference type="GO" id="GO:0016747">
    <property type="term" value="F:acyltransferase activity, transferring groups other than amino-acyl groups"/>
    <property type="evidence" value="ECO:0007669"/>
    <property type="project" value="InterPro"/>
</dbReference>
<dbReference type="Proteomes" id="UP000622552">
    <property type="component" value="Unassembled WGS sequence"/>
</dbReference>
<keyword evidence="4" id="KW-0687">Ribonucleoprotein</keyword>
<keyword evidence="5" id="KW-1185">Reference proteome</keyword>
<name>A0A8J7KJX7_9ACTN</name>
<evidence type="ECO:0000313" key="5">
    <source>
        <dbReference type="Proteomes" id="UP000622552"/>
    </source>
</evidence>
<keyword evidence="1" id="KW-0808">Transferase</keyword>
<dbReference type="PANTHER" id="PTHR43877">
    <property type="entry name" value="AMINOALKYLPHOSPHONATE N-ACETYLTRANSFERASE-RELATED-RELATED"/>
    <property type="match status" value="1"/>
</dbReference>
<dbReference type="EMBL" id="JADOUF010000001">
    <property type="protein sequence ID" value="MBG6140835.1"/>
    <property type="molecule type" value="Genomic_DNA"/>
</dbReference>
<evidence type="ECO:0000313" key="4">
    <source>
        <dbReference type="EMBL" id="MBG6140835.1"/>
    </source>
</evidence>
<dbReference type="PROSITE" id="PS51186">
    <property type="entry name" value="GNAT"/>
    <property type="match status" value="2"/>
</dbReference>
<keyword evidence="2" id="KW-0012">Acyltransferase</keyword>
<comment type="caution">
    <text evidence="4">The sequence shown here is derived from an EMBL/GenBank/DDBJ whole genome shotgun (WGS) entry which is preliminary data.</text>
</comment>
<dbReference type="PANTHER" id="PTHR43877:SF2">
    <property type="entry name" value="AMINOALKYLPHOSPHONATE N-ACETYLTRANSFERASE-RELATED"/>
    <property type="match status" value="1"/>
</dbReference>
<proteinExistence type="predicted"/>
<dbReference type="Pfam" id="PF00583">
    <property type="entry name" value="Acetyltransf_1"/>
    <property type="match status" value="2"/>
</dbReference>
<evidence type="ECO:0000259" key="3">
    <source>
        <dbReference type="PROSITE" id="PS51186"/>
    </source>
</evidence>
<dbReference type="RefSeq" id="WP_197007338.1">
    <property type="nucleotide sequence ID" value="NZ_BONS01000019.1"/>
</dbReference>
<dbReference type="AlphaFoldDB" id="A0A8J7KJX7"/>
<dbReference type="InterPro" id="IPR050832">
    <property type="entry name" value="Bact_Acetyltransf"/>
</dbReference>
<evidence type="ECO:0000256" key="1">
    <source>
        <dbReference type="ARBA" id="ARBA00022679"/>
    </source>
</evidence>
<keyword evidence="4" id="KW-0689">Ribosomal protein</keyword>
<evidence type="ECO:0000256" key="2">
    <source>
        <dbReference type="ARBA" id="ARBA00023315"/>
    </source>
</evidence>
<dbReference type="GO" id="GO:0005840">
    <property type="term" value="C:ribosome"/>
    <property type="evidence" value="ECO:0007669"/>
    <property type="project" value="UniProtKB-KW"/>
</dbReference>
<organism evidence="4 5">
    <name type="scientific">Longispora fulva</name>
    <dbReference type="NCBI Taxonomy" id="619741"/>
    <lineage>
        <taxon>Bacteria</taxon>
        <taxon>Bacillati</taxon>
        <taxon>Actinomycetota</taxon>
        <taxon>Actinomycetes</taxon>
        <taxon>Micromonosporales</taxon>
        <taxon>Micromonosporaceae</taxon>
        <taxon>Longispora</taxon>
    </lineage>
</organism>
<feature type="domain" description="N-acetyltransferase" evidence="3">
    <location>
        <begin position="155"/>
        <end position="302"/>
    </location>
</feature>
<dbReference type="InterPro" id="IPR000182">
    <property type="entry name" value="GNAT_dom"/>
</dbReference>
<dbReference type="SUPFAM" id="SSF55729">
    <property type="entry name" value="Acyl-CoA N-acyltransferases (Nat)"/>
    <property type="match status" value="2"/>
</dbReference>